<name>A0A6L2KV25_TANCI</name>
<organism evidence="1">
    <name type="scientific">Tanacetum cinerariifolium</name>
    <name type="common">Dalmatian daisy</name>
    <name type="synonym">Chrysanthemum cinerariifolium</name>
    <dbReference type="NCBI Taxonomy" id="118510"/>
    <lineage>
        <taxon>Eukaryota</taxon>
        <taxon>Viridiplantae</taxon>
        <taxon>Streptophyta</taxon>
        <taxon>Embryophyta</taxon>
        <taxon>Tracheophyta</taxon>
        <taxon>Spermatophyta</taxon>
        <taxon>Magnoliopsida</taxon>
        <taxon>eudicotyledons</taxon>
        <taxon>Gunneridae</taxon>
        <taxon>Pentapetalae</taxon>
        <taxon>asterids</taxon>
        <taxon>campanulids</taxon>
        <taxon>Asterales</taxon>
        <taxon>Asteraceae</taxon>
        <taxon>Asteroideae</taxon>
        <taxon>Anthemideae</taxon>
        <taxon>Anthemidinae</taxon>
        <taxon>Tanacetum</taxon>
    </lineage>
</organism>
<dbReference type="EMBL" id="BKCJ010003039">
    <property type="protein sequence ID" value="GEU52600.1"/>
    <property type="molecule type" value="Genomic_DNA"/>
</dbReference>
<evidence type="ECO:0000313" key="1">
    <source>
        <dbReference type="EMBL" id="GEU52600.1"/>
    </source>
</evidence>
<sequence length="425" mass="48288">MYGFKECSSCGALYNKSCSCSKGGFVDKFVRDKTPDSSQRPRHNCPKCGNPVDGLYCRQCALLRKKLKEDPGANSSQSPPHIDHHCCYGCGDPLDAIFCQRCTCLLLAWDRVYEIKDDFRNKQYKLEDIQELIRKLFNDVHNIHEELAEYINTLSWNRHAFYNYDDDDNEDYTIAITPILSTEEPVDSLIMEDEHLDTIPATKLDEVIKSSVEDLVPFLNESEGIPDNMCDVPFHDNSLPLDISKEQFEDFSDFNDDSTSIDDDSFSIDDIYCVEASPPHSELISLEEMKDFHPEDGELEDDVLREKLSKINLLIAKIEALNANPTPSSDFALKPPSLFPNSFLEETDTFDNSLPESKIFCFDIEEKNSGSTTIHADISLSDLIISILRLSLIRDCPDFKDSFSWFCLSITRSSHPQLHLGNPIS</sequence>
<reference evidence="1" key="1">
    <citation type="journal article" date="2019" name="Sci. Rep.">
        <title>Draft genome of Tanacetum cinerariifolium, the natural source of mosquito coil.</title>
        <authorList>
            <person name="Yamashiro T."/>
            <person name="Shiraishi A."/>
            <person name="Satake H."/>
            <person name="Nakayama K."/>
        </authorList>
    </citation>
    <scope>NUCLEOTIDE SEQUENCE</scope>
</reference>
<proteinExistence type="predicted"/>
<protein>
    <submittedName>
        <fullName evidence="1">Uncharacterized protein</fullName>
    </submittedName>
</protein>
<accession>A0A6L2KV25</accession>
<comment type="caution">
    <text evidence="1">The sequence shown here is derived from an EMBL/GenBank/DDBJ whole genome shotgun (WGS) entry which is preliminary data.</text>
</comment>
<gene>
    <name evidence="1" type="ORF">Tci_024578</name>
</gene>
<dbReference type="AlphaFoldDB" id="A0A6L2KV25"/>